<dbReference type="Proteomes" id="UP001597371">
    <property type="component" value="Unassembled WGS sequence"/>
</dbReference>
<comment type="caution">
    <text evidence="2">The sequence shown here is derived from an EMBL/GenBank/DDBJ whole genome shotgun (WGS) entry which is preliminary data.</text>
</comment>
<accession>A0ABW5CG12</accession>
<reference evidence="3" key="1">
    <citation type="journal article" date="2019" name="Int. J. Syst. Evol. Microbiol.">
        <title>The Global Catalogue of Microorganisms (GCM) 10K type strain sequencing project: providing services to taxonomists for standard genome sequencing and annotation.</title>
        <authorList>
            <consortium name="The Broad Institute Genomics Platform"/>
            <consortium name="The Broad Institute Genome Sequencing Center for Infectious Disease"/>
            <person name="Wu L."/>
            <person name="Ma J."/>
        </authorList>
    </citation>
    <scope>NUCLEOTIDE SEQUENCE [LARGE SCALE GENOMIC DNA]</scope>
    <source>
        <strain evidence="3">ZS-35-S2</strain>
    </source>
</reference>
<protein>
    <recommendedName>
        <fullName evidence="4">Lipoprotein SmpA/OmlA domain-containing protein</fullName>
    </recommendedName>
</protein>
<evidence type="ECO:0008006" key="4">
    <source>
        <dbReference type="Google" id="ProtNLM"/>
    </source>
</evidence>
<sequence length="145" mass="15501">MPTIGCRRFAVLASLLLLSGCAGTYAVQRVDAAKTALVGLSERDVRMCAGFPTRQFEEDEVKIWSYELRNQTGGVNFSAPLWVANTNLNLSGGGSCHAQFKFVDGRLTRLAYAGDNDGAQGRDSLCAPIIDGCMSYLAENGASGR</sequence>
<organism evidence="2 3">
    <name type="scientific">Aureimonas populi</name>
    <dbReference type="NCBI Taxonomy" id="1701758"/>
    <lineage>
        <taxon>Bacteria</taxon>
        <taxon>Pseudomonadati</taxon>
        <taxon>Pseudomonadota</taxon>
        <taxon>Alphaproteobacteria</taxon>
        <taxon>Hyphomicrobiales</taxon>
        <taxon>Aurantimonadaceae</taxon>
        <taxon>Aureimonas</taxon>
    </lineage>
</organism>
<evidence type="ECO:0000313" key="2">
    <source>
        <dbReference type="EMBL" id="MFD2236204.1"/>
    </source>
</evidence>
<dbReference type="RefSeq" id="WP_209735833.1">
    <property type="nucleotide sequence ID" value="NZ_CP072611.1"/>
</dbReference>
<dbReference type="PROSITE" id="PS51257">
    <property type="entry name" value="PROKAR_LIPOPROTEIN"/>
    <property type="match status" value="1"/>
</dbReference>
<gene>
    <name evidence="2" type="ORF">ACFSKQ_01850</name>
</gene>
<dbReference type="EMBL" id="JBHUIJ010000002">
    <property type="protein sequence ID" value="MFD2236204.1"/>
    <property type="molecule type" value="Genomic_DNA"/>
</dbReference>
<feature type="signal peptide" evidence="1">
    <location>
        <begin position="1"/>
        <end position="26"/>
    </location>
</feature>
<keyword evidence="3" id="KW-1185">Reference proteome</keyword>
<keyword evidence="1" id="KW-0732">Signal</keyword>
<evidence type="ECO:0000313" key="3">
    <source>
        <dbReference type="Proteomes" id="UP001597371"/>
    </source>
</evidence>
<name>A0ABW5CG12_9HYPH</name>
<evidence type="ECO:0000256" key="1">
    <source>
        <dbReference type="SAM" id="SignalP"/>
    </source>
</evidence>
<feature type="chain" id="PRO_5047502491" description="Lipoprotein SmpA/OmlA domain-containing protein" evidence="1">
    <location>
        <begin position="27"/>
        <end position="145"/>
    </location>
</feature>
<proteinExistence type="predicted"/>